<dbReference type="EnsemblMetazoa" id="ACUA000642-RA">
    <property type="protein sequence ID" value="ACUA000642-PA"/>
    <property type="gene ID" value="ACUA000642"/>
</dbReference>
<dbReference type="AlphaFoldDB" id="A0A182LS64"/>
<dbReference type="EMBL" id="AXCM01003318">
    <property type="status" value="NOT_ANNOTATED_CDS"/>
    <property type="molecule type" value="Genomic_DNA"/>
</dbReference>
<organism evidence="3 4">
    <name type="scientific">Anopheles culicifacies</name>
    <dbReference type="NCBI Taxonomy" id="139723"/>
    <lineage>
        <taxon>Eukaryota</taxon>
        <taxon>Metazoa</taxon>
        <taxon>Ecdysozoa</taxon>
        <taxon>Arthropoda</taxon>
        <taxon>Hexapoda</taxon>
        <taxon>Insecta</taxon>
        <taxon>Pterygota</taxon>
        <taxon>Neoptera</taxon>
        <taxon>Endopterygota</taxon>
        <taxon>Diptera</taxon>
        <taxon>Nematocera</taxon>
        <taxon>Culicoidea</taxon>
        <taxon>Culicidae</taxon>
        <taxon>Anophelinae</taxon>
        <taxon>Anopheles</taxon>
        <taxon>culicifacies species complex</taxon>
    </lineage>
</organism>
<reference evidence="4" key="1">
    <citation type="submission" date="2013-09" db="EMBL/GenBank/DDBJ databases">
        <title>The Genome Sequence of Anopheles culicifacies species A.</title>
        <authorList>
            <consortium name="The Broad Institute Genomics Platform"/>
            <person name="Neafsey D.E."/>
            <person name="Besansky N."/>
            <person name="Howell P."/>
            <person name="Walton C."/>
            <person name="Young S.K."/>
            <person name="Zeng Q."/>
            <person name="Gargeya S."/>
            <person name="Fitzgerald M."/>
            <person name="Haas B."/>
            <person name="Abouelleil A."/>
            <person name="Allen A.W."/>
            <person name="Alvarado L."/>
            <person name="Arachchi H.M."/>
            <person name="Berlin A.M."/>
            <person name="Chapman S.B."/>
            <person name="Gainer-Dewar J."/>
            <person name="Goldberg J."/>
            <person name="Griggs A."/>
            <person name="Gujja S."/>
            <person name="Hansen M."/>
            <person name="Howarth C."/>
            <person name="Imamovic A."/>
            <person name="Ireland A."/>
            <person name="Larimer J."/>
            <person name="McCowan C."/>
            <person name="Murphy C."/>
            <person name="Pearson M."/>
            <person name="Poon T.W."/>
            <person name="Priest M."/>
            <person name="Roberts A."/>
            <person name="Saif S."/>
            <person name="Shea T."/>
            <person name="Sisk P."/>
            <person name="Sykes S."/>
            <person name="Wortman J."/>
            <person name="Nusbaum C."/>
            <person name="Birren B."/>
        </authorList>
    </citation>
    <scope>NUCLEOTIDE SEQUENCE [LARGE SCALE GENOMIC DNA]</scope>
    <source>
        <strain evidence="4">A-37</strain>
    </source>
</reference>
<keyword evidence="2" id="KW-0812">Transmembrane</keyword>
<evidence type="ECO:0000256" key="1">
    <source>
        <dbReference type="SAM" id="MobiDB-lite"/>
    </source>
</evidence>
<dbReference type="VEuPathDB" id="VectorBase:ACUA000642"/>
<feature type="transmembrane region" description="Helical" evidence="2">
    <location>
        <begin position="31"/>
        <end position="50"/>
    </location>
</feature>
<evidence type="ECO:0000256" key="2">
    <source>
        <dbReference type="SAM" id="Phobius"/>
    </source>
</evidence>
<feature type="region of interest" description="Disordered" evidence="1">
    <location>
        <begin position="1"/>
        <end position="25"/>
    </location>
</feature>
<keyword evidence="4" id="KW-1185">Reference proteome</keyword>
<name>A0A182LS64_9DIPT</name>
<sequence length="140" mass="15458">MTGLKTTETGERADGSDWGGDETTHPTGKKLWIPLALKLITVITIIVVIVNINRFRYDRCCCYFFLAAGMRDTPAQTASMRIAYFNTECLVWLRAIYTTNGDDRATISIKISNFPPVVGYGRVKQISLGPFRTPPPPAGG</sequence>
<evidence type="ECO:0000313" key="3">
    <source>
        <dbReference type="EnsemblMetazoa" id="ACUA000642-PA"/>
    </source>
</evidence>
<keyword evidence="2" id="KW-0472">Membrane</keyword>
<dbReference type="Proteomes" id="UP000075883">
    <property type="component" value="Unassembled WGS sequence"/>
</dbReference>
<proteinExistence type="predicted"/>
<accession>A0A182LS64</accession>
<protein>
    <submittedName>
        <fullName evidence="3">Uncharacterized protein</fullName>
    </submittedName>
</protein>
<keyword evidence="2" id="KW-1133">Transmembrane helix</keyword>
<evidence type="ECO:0000313" key="4">
    <source>
        <dbReference type="Proteomes" id="UP000075883"/>
    </source>
</evidence>
<reference evidence="3" key="2">
    <citation type="submission" date="2020-05" db="UniProtKB">
        <authorList>
            <consortium name="EnsemblMetazoa"/>
        </authorList>
    </citation>
    <scope>IDENTIFICATION</scope>
    <source>
        <strain evidence="3">A-37</strain>
    </source>
</reference>